<dbReference type="CDD" id="cd02248">
    <property type="entry name" value="Peptidase_C1A"/>
    <property type="match status" value="1"/>
</dbReference>
<dbReference type="InterPro" id="IPR013201">
    <property type="entry name" value="Prot_inhib_I29"/>
</dbReference>
<evidence type="ECO:0000256" key="2">
    <source>
        <dbReference type="ARBA" id="ARBA00022670"/>
    </source>
</evidence>
<keyword evidence="3" id="KW-0378">Hydrolase</keyword>
<dbReference type="InterPro" id="IPR025660">
    <property type="entry name" value="Pept_his_AS"/>
</dbReference>
<dbReference type="PROSITE" id="PS00640">
    <property type="entry name" value="THIOL_PROTEASE_ASN"/>
    <property type="match status" value="1"/>
</dbReference>
<evidence type="ECO:0000256" key="3">
    <source>
        <dbReference type="ARBA" id="ARBA00022801"/>
    </source>
</evidence>
<dbReference type="SUPFAM" id="SSF54001">
    <property type="entry name" value="Cysteine proteinases"/>
    <property type="match status" value="1"/>
</dbReference>
<organism evidence="10 11">
    <name type="scientific">Acanthocheilonema viteae</name>
    <name type="common">Filarial nematode worm</name>
    <name type="synonym">Dipetalonema viteae</name>
    <dbReference type="NCBI Taxonomy" id="6277"/>
    <lineage>
        <taxon>Eukaryota</taxon>
        <taxon>Metazoa</taxon>
        <taxon>Ecdysozoa</taxon>
        <taxon>Nematoda</taxon>
        <taxon>Chromadorea</taxon>
        <taxon>Rhabditida</taxon>
        <taxon>Spirurina</taxon>
        <taxon>Spiruromorpha</taxon>
        <taxon>Filarioidea</taxon>
        <taxon>Onchocercidae</taxon>
        <taxon>Acanthocheilonema</taxon>
    </lineage>
</organism>
<evidence type="ECO:0000256" key="7">
    <source>
        <dbReference type="ARBA" id="ARBA00069138"/>
    </source>
</evidence>
<dbReference type="PANTHER" id="PTHR12411">
    <property type="entry name" value="CYSTEINE PROTEASE FAMILY C1-RELATED"/>
    <property type="match status" value="1"/>
</dbReference>
<dbReference type="InterPro" id="IPR000169">
    <property type="entry name" value="Pept_cys_AS"/>
</dbReference>
<dbReference type="SMART" id="SM00645">
    <property type="entry name" value="Pept_C1"/>
    <property type="match status" value="1"/>
</dbReference>
<dbReference type="SMART" id="SM00848">
    <property type="entry name" value="Inhibitor_I29"/>
    <property type="match status" value="1"/>
</dbReference>
<dbReference type="Gene3D" id="3.90.70.10">
    <property type="entry name" value="Cysteine proteinases"/>
    <property type="match status" value="1"/>
</dbReference>
<evidence type="ECO:0000256" key="1">
    <source>
        <dbReference type="ARBA" id="ARBA00008455"/>
    </source>
</evidence>
<evidence type="ECO:0000256" key="5">
    <source>
        <dbReference type="ARBA" id="ARBA00023145"/>
    </source>
</evidence>
<dbReference type="Pfam" id="PF08246">
    <property type="entry name" value="Inhibitor_I29"/>
    <property type="match status" value="1"/>
</dbReference>
<dbReference type="InterPro" id="IPR013128">
    <property type="entry name" value="Peptidase_C1A"/>
</dbReference>
<comment type="similarity">
    <text evidence="1">Belongs to the peptidase C1 family.</text>
</comment>
<dbReference type="Proteomes" id="UP000276991">
    <property type="component" value="Unassembled WGS sequence"/>
</dbReference>
<evidence type="ECO:0000313" key="11">
    <source>
        <dbReference type="Proteomes" id="UP000276991"/>
    </source>
</evidence>
<evidence type="ECO:0000259" key="9">
    <source>
        <dbReference type="SMART" id="SM00848"/>
    </source>
</evidence>
<keyword evidence="11" id="KW-1185">Reference proteome</keyword>
<dbReference type="InterPro" id="IPR025661">
    <property type="entry name" value="Pept_asp_AS"/>
</dbReference>
<evidence type="ECO:0000256" key="4">
    <source>
        <dbReference type="ARBA" id="ARBA00022807"/>
    </source>
</evidence>
<dbReference type="GO" id="GO:0006508">
    <property type="term" value="P:proteolysis"/>
    <property type="evidence" value="ECO:0007669"/>
    <property type="project" value="UniProtKB-KW"/>
</dbReference>
<gene>
    <name evidence="10" type="ORF">NAV_LOCUS360</name>
</gene>
<dbReference type="GO" id="GO:0008234">
    <property type="term" value="F:cysteine-type peptidase activity"/>
    <property type="evidence" value="ECO:0007669"/>
    <property type="project" value="UniProtKB-KW"/>
</dbReference>
<keyword evidence="4" id="KW-0788">Thiol protease</keyword>
<keyword evidence="2" id="KW-0645">Protease</keyword>
<dbReference type="OrthoDB" id="10253408at2759"/>
<dbReference type="InterPro" id="IPR000668">
    <property type="entry name" value="Peptidase_C1A_C"/>
</dbReference>
<proteinExistence type="inferred from homology"/>
<keyword evidence="5" id="KW-0865">Zymogen</keyword>
<dbReference type="FunFam" id="3.90.70.10:FF:000006">
    <property type="entry name" value="Cathepsin S"/>
    <property type="match status" value="1"/>
</dbReference>
<protein>
    <recommendedName>
        <fullName evidence="7">Cathepsin L-like</fullName>
    </recommendedName>
</protein>
<dbReference type="EMBL" id="UPTC01000022">
    <property type="protein sequence ID" value="VBB25530.1"/>
    <property type="molecule type" value="Genomic_DNA"/>
</dbReference>
<dbReference type="PRINTS" id="PR00705">
    <property type="entry name" value="PAPAIN"/>
</dbReference>
<evidence type="ECO:0000256" key="6">
    <source>
        <dbReference type="ARBA" id="ARBA00023157"/>
    </source>
</evidence>
<evidence type="ECO:0000259" key="8">
    <source>
        <dbReference type="SMART" id="SM00645"/>
    </source>
</evidence>
<keyword evidence="6" id="KW-1015">Disulfide bond</keyword>
<reference evidence="10 11" key="1">
    <citation type="submission" date="2018-08" db="EMBL/GenBank/DDBJ databases">
        <authorList>
            <person name="Laetsch R D."/>
            <person name="Stevens L."/>
            <person name="Kumar S."/>
            <person name="Blaxter L. M."/>
        </authorList>
    </citation>
    <scope>NUCLEOTIDE SEQUENCE [LARGE SCALE GENOMIC DNA]</scope>
</reference>
<dbReference type="InterPro" id="IPR039417">
    <property type="entry name" value="Peptidase_C1A_papain-like"/>
</dbReference>
<sequence>MEITHFTFPAEMQIKSKVASKKHCMYETTTATCDKTVRTNGRCEIVHPLGSISSSGKSLDDNDSFLIDSGGIIMKIISFKHRLVVKKWVWASNEEPKGYMKLMEKKLGDKHLMQQYAGYKLYKRKYNKRDEEINLEYRRFMRYLDNVKKINEHNKRYKRGEETYEVAINHLADMLPEEFNKLHGFQSKTIKRNHFKNVSRMKIQKPLPKKVDWRSSGAVTRVKNQGSCGSCWTFSAVGALESQHFLRTGNLIELSEQNLLDCSSNDIYGNSGCDGGLMMQAFQYVVENDGIDTEDSYPYVGYQYLCQYSNLTRGTTAIGGKFLPEGDELQLQAAIAIIGPISTAINADLMQFYKRGVFSNDHCSTSLNHAVLAVGYGTEKKKFRNGTDKLIDYWLIKNSWGKRWGIGGYLKLARNKNNMCGIGYYSCYPVVP</sequence>
<feature type="domain" description="Peptidase C1A papain C-terminal" evidence="8">
    <location>
        <begin position="207"/>
        <end position="430"/>
    </location>
</feature>
<evidence type="ECO:0000313" key="10">
    <source>
        <dbReference type="EMBL" id="VBB25530.1"/>
    </source>
</evidence>
<name>A0A498S2J8_ACAVI</name>
<dbReference type="AlphaFoldDB" id="A0A498S2J8"/>
<dbReference type="Pfam" id="PF00112">
    <property type="entry name" value="Peptidase_C1"/>
    <property type="match status" value="1"/>
</dbReference>
<feature type="domain" description="Cathepsin propeptide inhibitor" evidence="9">
    <location>
        <begin position="119"/>
        <end position="179"/>
    </location>
</feature>
<dbReference type="PROSITE" id="PS00139">
    <property type="entry name" value="THIOL_PROTEASE_CYS"/>
    <property type="match status" value="1"/>
</dbReference>
<dbReference type="InterPro" id="IPR038765">
    <property type="entry name" value="Papain-like_cys_pep_sf"/>
</dbReference>
<dbReference type="STRING" id="6277.A0A498S2J8"/>
<dbReference type="PROSITE" id="PS00639">
    <property type="entry name" value="THIOL_PROTEASE_HIS"/>
    <property type="match status" value="1"/>
</dbReference>
<accession>A0A498S2J8</accession>